<comment type="caution">
    <text evidence="1">The sequence shown here is derived from an EMBL/GenBank/DDBJ whole genome shotgun (WGS) entry which is preliminary data.</text>
</comment>
<dbReference type="EMBL" id="JAUJDW010000055">
    <property type="protein sequence ID" value="KAK0645276.1"/>
    <property type="molecule type" value="Genomic_DNA"/>
</dbReference>
<protein>
    <recommendedName>
        <fullName evidence="3">BTB domain-containing protein</fullName>
    </recommendedName>
</protein>
<organism evidence="1 2">
    <name type="scientific">Lasiodiplodia hormozganensis</name>
    <dbReference type="NCBI Taxonomy" id="869390"/>
    <lineage>
        <taxon>Eukaryota</taxon>
        <taxon>Fungi</taxon>
        <taxon>Dikarya</taxon>
        <taxon>Ascomycota</taxon>
        <taxon>Pezizomycotina</taxon>
        <taxon>Dothideomycetes</taxon>
        <taxon>Dothideomycetes incertae sedis</taxon>
        <taxon>Botryosphaeriales</taxon>
        <taxon>Botryosphaeriaceae</taxon>
        <taxon>Lasiodiplodia</taxon>
    </lineage>
</organism>
<sequence length="176" mass="20403">MSESFQQGYMDPIILAVLAFVYTGNYDEPEYEAPDDSLYFHSRVYWLASYYELQELKEVSKAKFASYVNHSFSPKRFLLLPGHFLDLVYDIPSDTDHGVRDVLLAFCARHQKEIITNKEFRRNPDFPENFWEDLAWHLAGCPELPDAQLPPFKNGRSTSCEDCAQFEYKGLIPSSP</sequence>
<evidence type="ECO:0000313" key="1">
    <source>
        <dbReference type="EMBL" id="KAK0645276.1"/>
    </source>
</evidence>
<keyword evidence="2" id="KW-1185">Reference proteome</keyword>
<name>A0AA40CNA8_9PEZI</name>
<gene>
    <name evidence="1" type="ORF">DIS24_g8034</name>
</gene>
<evidence type="ECO:0008006" key="3">
    <source>
        <dbReference type="Google" id="ProtNLM"/>
    </source>
</evidence>
<proteinExistence type="predicted"/>
<dbReference type="Proteomes" id="UP001175001">
    <property type="component" value="Unassembled WGS sequence"/>
</dbReference>
<evidence type="ECO:0000313" key="2">
    <source>
        <dbReference type="Proteomes" id="UP001175001"/>
    </source>
</evidence>
<reference evidence="1" key="1">
    <citation type="submission" date="2023-06" db="EMBL/GenBank/DDBJ databases">
        <title>Multi-omics analyses reveal the molecular pathogenesis toolkit of Lasiodiplodia hormozganensis, a cross-kingdom pathogen.</title>
        <authorList>
            <person name="Felix C."/>
            <person name="Meneses R."/>
            <person name="Goncalves M.F.M."/>
            <person name="Tilleman L."/>
            <person name="Duarte A.S."/>
            <person name="Jorrin-Novo J.V."/>
            <person name="Van De Peer Y."/>
            <person name="Deforce D."/>
            <person name="Van Nieuwerburgh F."/>
            <person name="Esteves A.C."/>
            <person name="Alves A."/>
        </authorList>
    </citation>
    <scope>NUCLEOTIDE SEQUENCE</scope>
    <source>
        <strain evidence="1">CBS 339.90</strain>
    </source>
</reference>
<dbReference type="AlphaFoldDB" id="A0AA40CNA8"/>
<accession>A0AA40CNA8</accession>